<dbReference type="EMBL" id="JAHJDP010000119">
    <property type="protein sequence ID" value="MBU2693396.1"/>
    <property type="molecule type" value="Genomic_DNA"/>
</dbReference>
<evidence type="ECO:0000256" key="1">
    <source>
        <dbReference type="SAM" id="MobiDB-lite"/>
    </source>
</evidence>
<organism evidence="2 3">
    <name type="scientific">Eiseniibacteriota bacterium</name>
    <dbReference type="NCBI Taxonomy" id="2212470"/>
    <lineage>
        <taxon>Bacteria</taxon>
        <taxon>Candidatus Eiseniibacteriota</taxon>
    </lineage>
</organism>
<name>A0A948RZR5_UNCEI</name>
<protein>
    <submittedName>
        <fullName evidence="2">Uncharacterized protein</fullName>
    </submittedName>
</protein>
<evidence type="ECO:0000313" key="3">
    <source>
        <dbReference type="Proteomes" id="UP000777784"/>
    </source>
</evidence>
<comment type="caution">
    <text evidence="2">The sequence shown here is derived from an EMBL/GenBank/DDBJ whole genome shotgun (WGS) entry which is preliminary data.</text>
</comment>
<sequence length="89" mass="9924">MKPSLDVLMGFAERSLRDTPIRGMDGMFVKDEDLVPKWGQVGLPSMDFAAPLFCAVSSLFGQHDSRQYRPSLQSVSGRKHEVEPPNFSP</sequence>
<feature type="region of interest" description="Disordered" evidence="1">
    <location>
        <begin position="68"/>
        <end position="89"/>
    </location>
</feature>
<accession>A0A948RZR5</accession>
<gene>
    <name evidence="2" type="ORF">KJ970_20950</name>
</gene>
<dbReference type="Proteomes" id="UP000777784">
    <property type="component" value="Unassembled WGS sequence"/>
</dbReference>
<proteinExistence type="predicted"/>
<evidence type="ECO:0000313" key="2">
    <source>
        <dbReference type="EMBL" id="MBU2693396.1"/>
    </source>
</evidence>
<reference evidence="2" key="1">
    <citation type="submission" date="2021-05" db="EMBL/GenBank/DDBJ databases">
        <title>Energy efficiency and biological interactions define the core microbiome of deep oligotrophic groundwater.</title>
        <authorList>
            <person name="Mehrshad M."/>
            <person name="Lopez-Fernandez M."/>
            <person name="Bell E."/>
            <person name="Bernier-Latmani R."/>
            <person name="Bertilsson S."/>
            <person name="Dopson M."/>
        </authorList>
    </citation>
    <scope>NUCLEOTIDE SEQUENCE</scope>
    <source>
        <strain evidence="2">Modern_marine.mb.64</strain>
    </source>
</reference>
<dbReference type="AlphaFoldDB" id="A0A948RZR5"/>